<dbReference type="PRINTS" id="PR01021">
    <property type="entry name" value="OMPADOMAIN"/>
</dbReference>
<reference evidence="7" key="1">
    <citation type="submission" date="2016-10" db="EMBL/GenBank/DDBJ databases">
        <authorList>
            <person name="Varghese N."/>
            <person name="Submissions S."/>
        </authorList>
    </citation>
    <scope>NUCLEOTIDE SEQUENCE [LARGE SCALE GENOMIC DNA]</scope>
    <source>
        <strain evidence="7">CECT 8338</strain>
    </source>
</reference>
<gene>
    <name evidence="6" type="ORF">SAMN05216210_1921</name>
</gene>
<dbReference type="GO" id="GO:0009279">
    <property type="term" value="C:cell outer membrane"/>
    <property type="evidence" value="ECO:0007669"/>
    <property type="project" value="UniProtKB-SubCell"/>
</dbReference>
<dbReference type="AlphaFoldDB" id="A0A1H2FZE3"/>
<name>A0A1H2FZE3_9GAMM</name>
<dbReference type="STRING" id="1434072.SAMN05216210_1921"/>
<feature type="signal peptide" evidence="4">
    <location>
        <begin position="1"/>
        <end position="20"/>
    </location>
</feature>
<keyword evidence="7" id="KW-1185">Reference proteome</keyword>
<evidence type="ECO:0000256" key="3">
    <source>
        <dbReference type="PROSITE-ProRule" id="PRU00473"/>
    </source>
</evidence>
<proteinExistence type="predicted"/>
<keyword evidence="2 3" id="KW-0472">Membrane</keyword>
<accession>A0A1H2FZE3</accession>
<evidence type="ECO:0000313" key="7">
    <source>
        <dbReference type="Proteomes" id="UP000243924"/>
    </source>
</evidence>
<feature type="domain" description="OmpA-like" evidence="5">
    <location>
        <begin position="57"/>
        <end position="173"/>
    </location>
</feature>
<dbReference type="Proteomes" id="UP000243924">
    <property type="component" value="Chromosome I"/>
</dbReference>
<dbReference type="InterPro" id="IPR006665">
    <property type="entry name" value="OmpA-like"/>
</dbReference>
<organism evidence="6 7">
    <name type="scientific">Halopseudomonas salegens</name>
    <dbReference type="NCBI Taxonomy" id="1434072"/>
    <lineage>
        <taxon>Bacteria</taxon>
        <taxon>Pseudomonadati</taxon>
        <taxon>Pseudomonadota</taxon>
        <taxon>Gammaproteobacteria</taxon>
        <taxon>Pseudomonadales</taxon>
        <taxon>Pseudomonadaceae</taxon>
        <taxon>Halopseudomonas</taxon>
    </lineage>
</organism>
<dbReference type="SUPFAM" id="SSF103088">
    <property type="entry name" value="OmpA-like"/>
    <property type="match status" value="1"/>
</dbReference>
<dbReference type="InterPro" id="IPR036737">
    <property type="entry name" value="OmpA-like_sf"/>
</dbReference>
<dbReference type="EMBL" id="LT629787">
    <property type="protein sequence ID" value="SDU12744.1"/>
    <property type="molecule type" value="Genomic_DNA"/>
</dbReference>
<comment type="subcellular location">
    <subcellularLocation>
        <location evidence="1">Cell outer membrane</location>
    </subcellularLocation>
</comment>
<protein>
    <submittedName>
        <fullName evidence="6">Outer membrane protein OmpA</fullName>
    </submittedName>
</protein>
<dbReference type="Pfam" id="PF00691">
    <property type="entry name" value="OmpA"/>
    <property type="match status" value="1"/>
</dbReference>
<dbReference type="PANTHER" id="PTHR30329">
    <property type="entry name" value="STATOR ELEMENT OF FLAGELLAR MOTOR COMPLEX"/>
    <property type="match status" value="1"/>
</dbReference>
<keyword evidence="4" id="KW-0732">Signal</keyword>
<evidence type="ECO:0000256" key="1">
    <source>
        <dbReference type="ARBA" id="ARBA00004442"/>
    </source>
</evidence>
<evidence type="ECO:0000256" key="2">
    <source>
        <dbReference type="ARBA" id="ARBA00023136"/>
    </source>
</evidence>
<dbReference type="PROSITE" id="PS51123">
    <property type="entry name" value="OMPA_2"/>
    <property type="match status" value="1"/>
</dbReference>
<feature type="chain" id="PRO_5009274392" evidence="4">
    <location>
        <begin position="21"/>
        <end position="180"/>
    </location>
</feature>
<dbReference type="OrthoDB" id="7030052at2"/>
<dbReference type="Gene3D" id="3.30.1330.60">
    <property type="entry name" value="OmpA-like domain"/>
    <property type="match status" value="1"/>
</dbReference>
<dbReference type="PANTHER" id="PTHR30329:SF20">
    <property type="entry name" value="EXPORTED PROTEIN"/>
    <property type="match status" value="1"/>
</dbReference>
<dbReference type="InterPro" id="IPR050330">
    <property type="entry name" value="Bact_OuterMem_StrucFunc"/>
</dbReference>
<dbReference type="PROSITE" id="PS51257">
    <property type="entry name" value="PROKAR_LIPOPROTEIN"/>
    <property type="match status" value="1"/>
</dbReference>
<dbReference type="InterPro" id="IPR006664">
    <property type="entry name" value="OMP_bac"/>
</dbReference>
<evidence type="ECO:0000259" key="5">
    <source>
        <dbReference type="PROSITE" id="PS51123"/>
    </source>
</evidence>
<dbReference type="RefSeq" id="WP_157719165.1">
    <property type="nucleotide sequence ID" value="NZ_LT629787.1"/>
</dbReference>
<sequence>MTKLAAIGSTLSLAFLIGCATPPPPPPEPTYSWADSREPQLSQLAAEEGFELEREGEMLRLIIPVDGNFHPKRTLLQPSGLVPLSKVAKALRHDNESQFAVIGHSDTRGDSAINRQQSLERAQAVASVLMLGGVSSQRMQLRSMGEFQPRADNSTDSGRALNRRIEILLQPYPTNVAFAN</sequence>
<evidence type="ECO:0000256" key="4">
    <source>
        <dbReference type="SAM" id="SignalP"/>
    </source>
</evidence>
<dbReference type="CDD" id="cd07185">
    <property type="entry name" value="OmpA_C-like"/>
    <property type="match status" value="1"/>
</dbReference>
<evidence type="ECO:0000313" key="6">
    <source>
        <dbReference type="EMBL" id="SDU12744.1"/>
    </source>
</evidence>